<dbReference type="PATRIC" id="fig|467210.3.peg.479"/>
<comment type="caution">
    <text evidence="9">The sequence shown here is derived from an EMBL/GenBank/DDBJ whole genome shotgun (WGS) entry which is preliminary data.</text>
</comment>
<accession>A0A133ZYL6</accession>
<comment type="pathway">
    <text evidence="1 6">Cell wall biogenesis; peptidoglycan biosynthesis.</text>
</comment>
<dbReference type="GO" id="GO:0071555">
    <property type="term" value="P:cell wall organization"/>
    <property type="evidence" value="ECO:0007669"/>
    <property type="project" value="UniProtKB-UniRule"/>
</dbReference>
<evidence type="ECO:0000256" key="2">
    <source>
        <dbReference type="ARBA" id="ARBA00022679"/>
    </source>
</evidence>
<keyword evidence="2" id="KW-0808">Transferase</keyword>
<dbReference type="PROSITE" id="PS52029">
    <property type="entry name" value="LD_TPASE"/>
    <property type="match status" value="1"/>
</dbReference>
<dbReference type="UniPathway" id="UPA00219"/>
<dbReference type="GO" id="GO:0009252">
    <property type="term" value="P:peptidoglycan biosynthetic process"/>
    <property type="evidence" value="ECO:0007669"/>
    <property type="project" value="UniProtKB-UniPathway"/>
</dbReference>
<dbReference type="InterPro" id="IPR038063">
    <property type="entry name" value="Transpep_catalytic_dom"/>
</dbReference>
<organism evidence="9 10">
    <name type="scientific">Lachnoanaerobaculum saburreum</name>
    <dbReference type="NCBI Taxonomy" id="467210"/>
    <lineage>
        <taxon>Bacteria</taxon>
        <taxon>Bacillati</taxon>
        <taxon>Bacillota</taxon>
        <taxon>Clostridia</taxon>
        <taxon>Lachnospirales</taxon>
        <taxon>Lachnospiraceae</taxon>
        <taxon>Lachnoanaerobaculum</taxon>
    </lineage>
</organism>
<dbReference type="GO" id="GO:0008360">
    <property type="term" value="P:regulation of cell shape"/>
    <property type="evidence" value="ECO:0007669"/>
    <property type="project" value="UniProtKB-UniRule"/>
</dbReference>
<dbReference type="Gene3D" id="2.40.440.10">
    <property type="entry name" value="L,D-transpeptidase catalytic domain-like"/>
    <property type="match status" value="1"/>
</dbReference>
<evidence type="ECO:0000256" key="3">
    <source>
        <dbReference type="ARBA" id="ARBA00022960"/>
    </source>
</evidence>
<evidence type="ECO:0000256" key="6">
    <source>
        <dbReference type="PROSITE-ProRule" id="PRU01373"/>
    </source>
</evidence>
<name>A0A133ZYL6_9FIRM</name>
<evidence type="ECO:0000256" key="5">
    <source>
        <dbReference type="ARBA" id="ARBA00023316"/>
    </source>
</evidence>
<dbReference type="PANTHER" id="PTHR38589">
    <property type="entry name" value="BLR0621 PROTEIN"/>
    <property type="match status" value="1"/>
</dbReference>
<dbReference type="Proteomes" id="UP000070394">
    <property type="component" value="Unassembled WGS sequence"/>
</dbReference>
<dbReference type="Pfam" id="PF03734">
    <property type="entry name" value="YkuD"/>
    <property type="match status" value="1"/>
</dbReference>
<gene>
    <name evidence="9" type="ORF">HMPREF1866_00484</name>
</gene>
<keyword evidence="10" id="KW-1185">Reference proteome</keyword>
<evidence type="ECO:0000259" key="8">
    <source>
        <dbReference type="PROSITE" id="PS52029"/>
    </source>
</evidence>
<protein>
    <recommendedName>
        <fullName evidence="8">L,D-TPase catalytic domain-containing protein</fullName>
    </recommendedName>
</protein>
<dbReference type="PANTHER" id="PTHR38589:SF1">
    <property type="entry name" value="BLR0621 PROTEIN"/>
    <property type="match status" value="1"/>
</dbReference>
<evidence type="ECO:0000313" key="9">
    <source>
        <dbReference type="EMBL" id="KXB60526.1"/>
    </source>
</evidence>
<evidence type="ECO:0000256" key="7">
    <source>
        <dbReference type="SAM" id="SignalP"/>
    </source>
</evidence>
<keyword evidence="5 6" id="KW-0961">Cell wall biogenesis/degradation</keyword>
<proteinExistence type="predicted"/>
<feature type="signal peptide" evidence="7">
    <location>
        <begin position="1"/>
        <end position="34"/>
    </location>
</feature>
<sequence length="238" mass="26314">MKKEWKNMKLIKKICAAFVVMSTLLASTSVSAYAALPVEKLSVSKTANHIILIVGHKNNKNKVTVNDYTKSSDGKWTKNWYVNGIAGTNGISTQKSEGDKKTPEGVFNAMFAFGLKDNPGSLLEYRKIGDGDYWVDDSNSAYYNTWVNTSKVKKDWASAEDLKAAYPFYNYALALNYNTEAVPGKGSAIFIHCTKTDNDTSSAGCIRIPEDYMKKLVNGVDANTKIVIIQNVDKLSSY</sequence>
<evidence type="ECO:0000256" key="4">
    <source>
        <dbReference type="ARBA" id="ARBA00022984"/>
    </source>
</evidence>
<evidence type="ECO:0000256" key="1">
    <source>
        <dbReference type="ARBA" id="ARBA00004752"/>
    </source>
</evidence>
<keyword evidence="3 6" id="KW-0133">Cell shape</keyword>
<keyword evidence="7" id="KW-0732">Signal</keyword>
<feature type="chain" id="PRO_5007461194" description="L,D-TPase catalytic domain-containing protein" evidence="7">
    <location>
        <begin position="35"/>
        <end position="238"/>
    </location>
</feature>
<dbReference type="CDD" id="cd16913">
    <property type="entry name" value="YkuD_like"/>
    <property type="match status" value="1"/>
</dbReference>
<keyword evidence="4 6" id="KW-0573">Peptidoglycan synthesis</keyword>
<dbReference type="InterPro" id="IPR005490">
    <property type="entry name" value="LD_TPept_cat_dom"/>
</dbReference>
<evidence type="ECO:0000313" key="10">
    <source>
        <dbReference type="Proteomes" id="UP000070394"/>
    </source>
</evidence>
<dbReference type="SUPFAM" id="SSF141523">
    <property type="entry name" value="L,D-transpeptidase catalytic domain-like"/>
    <property type="match status" value="1"/>
</dbReference>
<feature type="active site" description="Proton donor/acceptor" evidence="6">
    <location>
        <position position="192"/>
    </location>
</feature>
<feature type="active site" description="Nucleophile" evidence="6">
    <location>
        <position position="205"/>
    </location>
</feature>
<dbReference type="EMBL" id="LSDA01000012">
    <property type="protein sequence ID" value="KXB60526.1"/>
    <property type="molecule type" value="Genomic_DNA"/>
</dbReference>
<dbReference type="AlphaFoldDB" id="A0A133ZYL6"/>
<feature type="domain" description="L,D-TPase catalytic" evidence="8">
    <location>
        <begin position="63"/>
        <end position="229"/>
    </location>
</feature>
<reference evidence="10" key="1">
    <citation type="submission" date="2016-01" db="EMBL/GenBank/DDBJ databases">
        <authorList>
            <person name="Mitreva M."/>
            <person name="Pepin K.H."/>
            <person name="Mihindukulasuriya K.A."/>
            <person name="Fulton R."/>
            <person name="Fronick C."/>
            <person name="O'Laughlin M."/>
            <person name="Miner T."/>
            <person name="Herter B."/>
            <person name="Rosa B.A."/>
            <person name="Cordes M."/>
            <person name="Tomlinson C."/>
            <person name="Wollam A."/>
            <person name="Palsikar V.B."/>
            <person name="Mardis E.R."/>
            <person name="Wilson R.K."/>
        </authorList>
    </citation>
    <scope>NUCLEOTIDE SEQUENCE [LARGE SCALE GENOMIC DNA]</scope>
    <source>
        <strain evidence="10">DNF00896</strain>
    </source>
</reference>
<dbReference type="GO" id="GO:0016740">
    <property type="term" value="F:transferase activity"/>
    <property type="evidence" value="ECO:0007669"/>
    <property type="project" value="UniProtKB-KW"/>
</dbReference>
<dbReference type="STRING" id="467210.HMPREF1866_00484"/>